<evidence type="ECO:0000313" key="6">
    <source>
        <dbReference type="Proteomes" id="UP001551695"/>
    </source>
</evidence>
<comment type="caution">
    <text evidence="5">The sequence shown here is derived from an EMBL/GenBank/DDBJ whole genome shotgun (WGS) entry which is preliminary data.</text>
</comment>
<dbReference type="GO" id="GO:0008124">
    <property type="term" value="F:4-alpha-hydroxytetrahydrobiopterin dehydratase activity"/>
    <property type="evidence" value="ECO:0007669"/>
    <property type="project" value="UniProtKB-EC"/>
</dbReference>
<reference evidence="5 6" key="1">
    <citation type="submission" date="2024-06" db="EMBL/GenBank/DDBJ databases">
        <title>The Natural Products Discovery Center: Release of the First 8490 Sequenced Strains for Exploring Actinobacteria Biosynthetic Diversity.</title>
        <authorList>
            <person name="Kalkreuter E."/>
            <person name="Kautsar S.A."/>
            <person name="Yang D."/>
            <person name="Bader C.D."/>
            <person name="Teijaro C.N."/>
            <person name="Fluegel L."/>
            <person name="Davis C.M."/>
            <person name="Simpson J.R."/>
            <person name="Lauterbach L."/>
            <person name="Steele A.D."/>
            <person name="Gui C."/>
            <person name="Meng S."/>
            <person name="Li G."/>
            <person name="Viehrig K."/>
            <person name="Ye F."/>
            <person name="Su P."/>
            <person name="Kiefer A.F."/>
            <person name="Nichols A."/>
            <person name="Cepeda A.J."/>
            <person name="Yan W."/>
            <person name="Fan B."/>
            <person name="Jiang Y."/>
            <person name="Adhikari A."/>
            <person name="Zheng C.-J."/>
            <person name="Schuster L."/>
            <person name="Cowan T.M."/>
            <person name="Smanski M.J."/>
            <person name="Chevrette M.G."/>
            <person name="De Carvalho L.P.S."/>
            <person name="Shen B."/>
        </authorList>
    </citation>
    <scope>NUCLEOTIDE SEQUENCE [LARGE SCALE GENOMIC DNA]</scope>
    <source>
        <strain evidence="5 6">NPDC050403</strain>
    </source>
</reference>
<sequence>MSTELLTESEIAEAVATLPDWTRTGSTLTRTLEAGSFLSGIELVGAVAELAEAADHHPDIDIRWRKITFALSTHSAGGLTRLDVSLAHEIDRLAPRFS</sequence>
<dbReference type="Gene3D" id="3.30.1360.20">
    <property type="entry name" value="Transcriptional coactivator/pterin dehydratase"/>
    <property type="match status" value="1"/>
</dbReference>
<name>A0ABV3FVD4_9NOCA</name>
<dbReference type="RefSeq" id="WP_109528521.1">
    <property type="nucleotide sequence ID" value="NZ_JBEXKW010000001.1"/>
</dbReference>
<gene>
    <name evidence="5" type="ORF">AB0I48_16400</name>
</gene>
<proteinExistence type="inferred from homology"/>
<dbReference type="InterPro" id="IPR036428">
    <property type="entry name" value="PCD_sf"/>
</dbReference>
<evidence type="ECO:0000256" key="3">
    <source>
        <dbReference type="ARBA" id="ARBA00023239"/>
    </source>
</evidence>
<evidence type="ECO:0000256" key="1">
    <source>
        <dbReference type="ARBA" id="ARBA00001554"/>
    </source>
</evidence>
<keyword evidence="6" id="KW-1185">Reference proteome</keyword>
<dbReference type="NCBIfam" id="NF002017">
    <property type="entry name" value="PRK00823.1-2"/>
    <property type="match status" value="1"/>
</dbReference>
<accession>A0ABV3FVD4</accession>
<evidence type="ECO:0000256" key="4">
    <source>
        <dbReference type="HAMAP-Rule" id="MF_00434"/>
    </source>
</evidence>
<dbReference type="HAMAP" id="MF_00434">
    <property type="entry name" value="Pterin_4_alpha"/>
    <property type="match status" value="1"/>
</dbReference>
<dbReference type="Pfam" id="PF01329">
    <property type="entry name" value="Pterin_4a"/>
    <property type="match status" value="1"/>
</dbReference>
<dbReference type="PANTHER" id="PTHR12599">
    <property type="entry name" value="PTERIN-4-ALPHA-CARBINOLAMINE DEHYDRATASE"/>
    <property type="match status" value="1"/>
</dbReference>
<dbReference type="PANTHER" id="PTHR12599:SF0">
    <property type="entry name" value="PTERIN-4-ALPHA-CARBINOLAMINE DEHYDRATASE"/>
    <property type="match status" value="1"/>
</dbReference>
<dbReference type="EC" id="4.2.1.96" evidence="4"/>
<dbReference type="EMBL" id="JBFAKC010000006">
    <property type="protein sequence ID" value="MEV0709141.1"/>
    <property type="molecule type" value="Genomic_DNA"/>
</dbReference>
<comment type="similarity">
    <text evidence="2 4">Belongs to the pterin-4-alpha-carbinolamine dehydratase family.</text>
</comment>
<evidence type="ECO:0000256" key="2">
    <source>
        <dbReference type="ARBA" id="ARBA00006472"/>
    </source>
</evidence>
<dbReference type="SUPFAM" id="SSF55248">
    <property type="entry name" value="PCD-like"/>
    <property type="match status" value="1"/>
</dbReference>
<evidence type="ECO:0000313" key="5">
    <source>
        <dbReference type="EMBL" id="MEV0709141.1"/>
    </source>
</evidence>
<comment type="catalytic activity">
    <reaction evidence="1 4">
        <text>(4aS,6R)-4a-hydroxy-L-erythro-5,6,7,8-tetrahydrobiopterin = (6R)-L-erythro-6,7-dihydrobiopterin + H2O</text>
        <dbReference type="Rhea" id="RHEA:11920"/>
        <dbReference type="ChEBI" id="CHEBI:15377"/>
        <dbReference type="ChEBI" id="CHEBI:15642"/>
        <dbReference type="ChEBI" id="CHEBI:43120"/>
        <dbReference type="EC" id="4.2.1.96"/>
    </reaction>
</comment>
<protein>
    <recommendedName>
        <fullName evidence="4">Putative pterin-4-alpha-carbinolamine dehydratase</fullName>
        <shortName evidence="4">PHS</shortName>
        <ecNumber evidence="4">4.2.1.96</ecNumber>
    </recommendedName>
    <alternativeName>
        <fullName evidence="4">4-alpha-hydroxy-tetrahydropterin dehydratase</fullName>
    </alternativeName>
    <alternativeName>
        <fullName evidence="4">Pterin carbinolamine dehydratase</fullName>
        <shortName evidence="4">PCD</shortName>
    </alternativeName>
</protein>
<dbReference type="Proteomes" id="UP001551695">
    <property type="component" value="Unassembled WGS sequence"/>
</dbReference>
<dbReference type="CDD" id="cd00488">
    <property type="entry name" value="PCD_DCoH"/>
    <property type="match status" value="1"/>
</dbReference>
<keyword evidence="3 4" id="KW-0456">Lyase</keyword>
<organism evidence="5 6">
    <name type="scientific">Nocardia aurea</name>
    <dbReference type="NCBI Taxonomy" id="2144174"/>
    <lineage>
        <taxon>Bacteria</taxon>
        <taxon>Bacillati</taxon>
        <taxon>Actinomycetota</taxon>
        <taxon>Actinomycetes</taxon>
        <taxon>Mycobacteriales</taxon>
        <taxon>Nocardiaceae</taxon>
        <taxon>Nocardia</taxon>
    </lineage>
</organism>
<dbReference type="InterPro" id="IPR001533">
    <property type="entry name" value="Pterin_deHydtase"/>
</dbReference>